<proteinExistence type="predicted"/>
<sequence length="169" mass="19051">MEGDNINFENITQSGSQSFDSIDSIGSSNDSDSSTSDIKIKINDIQVDEDDLYDENADNVDSEWVEQQHPGTTDAVLSCPMCFTQICFVCQHHTRYEGQFRALSVEHCRVLDDQIYVYGRRGLEAILATVAEEKKEDLYRLVVCGECEAKVGVVDSEDIYHLFHVLTQV</sequence>
<name>A0ACC1IJK6_9FUNG</name>
<gene>
    <name evidence="1" type="ORF">LPJ66_003834</name>
</gene>
<reference evidence="1" key="1">
    <citation type="submission" date="2022-07" db="EMBL/GenBank/DDBJ databases">
        <title>Phylogenomic reconstructions and comparative analyses of Kickxellomycotina fungi.</title>
        <authorList>
            <person name="Reynolds N.K."/>
            <person name="Stajich J.E."/>
            <person name="Barry K."/>
            <person name="Grigoriev I.V."/>
            <person name="Crous P."/>
            <person name="Smith M.E."/>
        </authorList>
    </citation>
    <scope>NUCLEOTIDE SEQUENCE</scope>
    <source>
        <strain evidence="1">Benny 63K</strain>
    </source>
</reference>
<comment type="caution">
    <text evidence="1">The sequence shown here is derived from an EMBL/GenBank/DDBJ whole genome shotgun (WGS) entry which is preliminary data.</text>
</comment>
<dbReference type="Proteomes" id="UP001150581">
    <property type="component" value="Unassembled WGS sequence"/>
</dbReference>
<organism evidence="1 2">
    <name type="scientific">Kickxella alabastrina</name>
    <dbReference type="NCBI Taxonomy" id="61397"/>
    <lineage>
        <taxon>Eukaryota</taxon>
        <taxon>Fungi</taxon>
        <taxon>Fungi incertae sedis</taxon>
        <taxon>Zoopagomycota</taxon>
        <taxon>Kickxellomycotina</taxon>
        <taxon>Kickxellomycetes</taxon>
        <taxon>Kickxellales</taxon>
        <taxon>Kickxellaceae</taxon>
        <taxon>Kickxella</taxon>
    </lineage>
</organism>
<evidence type="ECO:0000313" key="1">
    <source>
        <dbReference type="EMBL" id="KAJ1896698.1"/>
    </source>
</evidence>
<accession>A0ACC1IJK6</accession>
<protein>
    <submittedName>
        <fullName evidence="1">Uncharacterized protein</fullName>
    </submittedName>
</protein>
<evidence type="ECO:0000313" key="2">
    <source>
        <dbReference type="Proteomes" id="UP001150581"/>
    </source>
</evidence>
<dbReference type="EMBL" id="JANBPG010000416">
    <property type="protein sequence ID" value="KAJ1896698.1"/>
    <property type="molecule type" value="Genomic_DNA"/>
</dbReference>
<keyword evidence="2" id="KW-1185">Reference proteome</keyword>